<dbReference type="PANTHER" id="PTHR21087">
    <property type="entry name" value="SHIKIMATE KINASE"/>
    <property type="match status" value="1"/>
</dbReference>
<dbReference type="CDD" id="cd00464">
    <property type="entry name" value="SK"/>
    <property type="match status" value="1"/>
</dbReference>
<dbReference type="HAMAP" id="MF_00109">
    <property type="entry name" value="Shikimate_kinase"/>
    <property type="match status" value="1"/>
</dbReference>
<keyword evidence="1 7" id="KW-0028">Amino-acid biosynthesis</keyword>
<comment type="caution">
    <text evidence="8">The sequence shown here is derived from an EMBL/GenBank/DDBJ whole genome shotgun (WGS) entry which is preliminary data.</text>
</comment>
<keyword evidence="9" id="KW-1185">Reference proteome</keyword>
<keyword evidence="5 7" id="KW-0067">ATP-binding</keyword>
<dbReference type="Gene3D" id="3.40.50.300">
    <property type="entry name" value="P-loop containing nucleotide triphosphate hydrolases"/>
    <property type="match status" value="1"/>
</dbReference>
<comment type="subunit">
    <text evidence="7">Monomer.</text>
</comment>
<evidence type="ECO:0000256" key="7">
    <source>
        <dbReference type="HAMAP-Rule" id="MF_00109"/>
    </source>
</evidence>
<comment type="caution">
    <text evidence="7">Lacks conserved residue(s) required for the propagation of feature annotation.</text>
</comment>
<dbReference type="AlphaFoldDB" id="A0A917IMQ2"/>
<feature type="binding site" evidence="7">
    <location>
        <position position="89"/>
    </location>
    <ligand>
        <name>substrate</name>
    </ligand>
</feature>
<dbReference type="GO" id="GO:0008652">
    <property type="term" value="P:amino acid biosynthetic process"/>
    <property type="evidence" value="ECO:0007669"/>
    <property type="project" value="UniProtKB-KW"/>
</dbReference>
<name>A0A917IMQ2_9MICC</name>
<dbReference type="EMBL" id="BMDC01000001">
    <property type="protein sequence ID" value="GGH57770.1"/>
    <property type="molecule type" value="Genomic_DNA"/>
</dbReference>
<keyword evidence="4 7" id="KW-0418">Kinase</keyword>
<comment type="pathway">
    <text evidence="7">Metabolic intermediate biosynthesis; chorismate biosynthesis; chorismate from D-erythrose 4-phosphate and phosphoenolpyruvate: step 5/7.</text>
</comment>
<evidence type="ECO:0000256" key="4">
    <source>
        <dbReference type="ARBA" id="ARBA00022777"/>
    </source>
</evidence>
<evidence type="ECO:0000256" key="5">
    <source>
        <dbReference type="ARBA" id="ARBA00022840"/>
    </source>
</evidence>
<evidence type="ECO:0000256" key="2">
    <source>
        <dbReference type="ARBA" id="ARBA00022679"/>
    </source>
</evidence>
<dbReference type="PRINTS" id="PR01100">
    <property type="entry name" value="SHIKIMTKNASE"/>
</dbReference>
<sequence length="184" mass="21044">MQEGFLDRQRPIIMIGPMAAGKSYIGSHLARFYGYKFIDADTYFVEKFGPIPDFFREHGEAAFRRAETEVIREVLESPAFRNCIFSLGGGAPMTDSVAEMLRGETVIYVQVDAETVRPRIEGNKTRPLLQPNPVQRWKEIMNDRRSRYEELASYVLDARGNPGISQMTAEIQQFILSRKTRSSK</sequence>
<accession>A0A917IMQ2</accession>
<feature type="binding site" evidence="7">
    <location>
        <begin position="19"/>
        <end position="24"/>
    </location>
    <ligand>
        <name>ATP</name>
        <dbReference type="ChEBI" id="CHEBI:30616"/>
    </ligand>
</feature>
<evidence type="ECO:0000256" key="1">
    <source>
        <dbReference type="ARBA" id="ARBA00022605"/>
    </source>
</evidence>
<proteinExistence type="inferred from homology"/>
<dbReference type="Pfam" id="PF01202">
    <property type="entry name" value="SKI"/>
    <property type="match status" value="1"/>
</dbReference>
<dbReference type="PANTHER" id="PTHR21087:SF16">
    <property type="entry name" value="SHIKIMATE KINASE 1, CHLOROPLASTIC"/>
    <property type="match status" value="1"/>
</dbReference>
<dbReference type="GO" id="GO:0009423">
    <property type="term" value="P:chorismate biosynthetic process"/>
    <property type="evidence" value="ECO:0007669"/>
    <property type="project" value="UniProtKB-UniRule"/>
</dbReference>
<dbReference type="GO" id="GO:0000287">
    <property type="term" value="F:magnesium ion binding"/>
    <property type="evidence" value="ECO:0007669"/>
    <property type="project" value="UniProtKB-UniRule"/>
</dbReference>
<dbReference type="InterPro" id="IPR031322">
    <property type="entry name" value="Shikimate/glucono_kinase"/>
</dbReference>
<comment type="cofactor">
    <cofactor evidence="7">
        <name>Mg(2+)</name>
        <dbReference type="ChEBI" id="CHEBI:18420"/>
    </cofactor>
    <text evidence="7">Binds 1 Mg(2+) ion per subunit.</text>
</comment>
<evidence type="ECO:0000256" key="6">
    <source>
        <dbReference type="ARBA" id="ARBA00023141"/>
    </source>
</evidence>
<dbReference type="SUPFAM" id="SSF52540">
    <property type="entry name" value="P-loop containing nucleoside triphosphate hydrolases"/>
    <property type="match status" value="1"/>
</dbReference>
<comment type="subcellular location">
    <subcellularLocation>
        <location evidence="7">Cytoplasm</location>
    </subcellularLocation>
</comment>
<gene>
    <name evidence="7" type="primary">aroK</name>
    <name evidence="8" type="ORF">GCM10007359_03270</name>
</gene>
<evidence type="ECO:0000313" key="8">
    <source>
        <dbReference type="EMBL" id="GGH57770.1"/>
    </source>
</evidence>
<feature type="binding site" evidence="7">
    <location>
        <position position="144"/>
    </location>
    <ligand>
        <name>substrate</name>
    </ligand>
</feature>
<dbReference type="GO" id="GO:0005829">
    <property type="term" value="C:cytosol"/>
    <property type="evidence" value="ECO:0007669"/>
    <property type="project" value="TreeGrafter"/>
</dbReference>
<dbReference type="Proteomes" id="UP000600171">
    <property type="component" value="Unassembled WGS sequence"/>
</dbReference>
<keyword evidence="7" id="KW-0963">Cytoplasm</keyword>
<dbReference type="InterPro" id="IPR027417">
    <property type="entry name" value="P-loop_NTPase"/>
</dbReference>
<feature type="binding site" evidence="7">
    <location>
        <position position="64"/>
    </location>
    <ligand>
        <name>substrate</name>
    </ligand>
</feature>
<protein>
    <recommendedName>
        <fullName evidence="7">Shikimate kinase</fullName>
        <shortName evidence="7">SK</shortName>
        <ecNumber evidence="7">2.7.1.71</ecNumber>
    </recommendedName>
</protein>
<keyword evidence="7" id="KW-0479">Metal-binding</keyword>
<feature type="binding site" evidence="7">
    <location>
        <position position="41"/>
    </location>
    <ligand>
        <name>substrate</name>
    </ligand>
</feature>
<keyword evidence="6 7" id="KW-0057">Aromatic amino acid biosynthesis</keyword>
<comment type="similarity">
    <text evidence="7">Belongs to the shikimate kinase family.</text>
</comment>
<feature type="binding site" evidence="7">
    <location>
        <position position="126"/>
    </location>
    <ligand>
        <name>ATP</name>
        <dbReference type="ChEBI" id="CHEBI:30616"/>
    </ligand>
</feature>
<evidence type="ECO:0000256" key="3">
    <source>
        <dbReference type="ARBA" id="ARBA00022741"/>
    </source>
</evidence>
<keyword evidence="2 7" id="KW-0808">Transferase</keyword>
<dbReference type="EC" id="2.7.1.71" evidence="7"/>
<comment type="function">
    <text evidence="7">Catalyzes the specific phosphorylation of the 3-hydroxyl group of shikimic acid using ATP as a cosubstrate.</text>
</comment>
<keyword evidence="3 7" id="KW-0547">Nucleotide-binding</keyword>
<reference evidence="8 9" key="1">
    <citation type="journal article" date="2014" name="Int. J. Syst. Evol. Microbiol.">
        <title>Complete genome sequence of Corynebacterium casei LMG S-19264T (=DSM 44701T), isolated from a smear-ripened cheese.</title>
        <authorList>
            <consortium name="US DOE Joint Genome Institute (JGI-PGF)"/>
            <person name="Walter F."/>
            <person name="Albersmeier A."/>
            <person name="Kalinowski J."/>
            <person name="Ruckert C."/>
        </authorList>
    </citation>
    <scope>NUCLEOTIDE SEQUENCE [LARGE SCALE GENOMIC DNA]</scope>
    <source>
        <strain evidence="8 9">CCM 8669</strain>
    </source>
</reference>
<dbReference type="GO" id="GO:0004765">
    <property type="term" value="F:shikimate kinase activity"/>
    <property type="evidence" value="ECO:0007669"/>
    <property type="project" value="UniProtKB-UniRule"/>
</dbReference>
<feature type="binding site" evidence="7">
    <location>
        <position position="23"/>
    </location>
    <ligand>
        <name>Mg(2+)</name>
        <dbReference type="ChEBI" id="CHEBI:18420"/>
    </ligand>
</feature>
<dbReference type="GO" id="GO:0005524">
    <property type="term" value="F:ATP binding"/>
    <property type="evidence" value="ECO:0007669"/>
    <property type="project" value="UniProtKB-UniRule"/>
</dbReference>
<dbReference type="GO" id="GO:0009073">
    <property type="term" value="P:aromatic amino acid family biosynthetic process"/>
    <property type="evidence" value="ECO:0007669"/>
    <property type="project" value="UniProtKB-KW"/>
</dbReference>
<comment type="catalytic activity">
    <reaction evidence="7">
        <text>shikimate + ATP = 3-phosphoshikimate + ADP + H(+)</text>
        <dbReference type="Rhea" id="RHEA:13121"/>
        <dbReference type="ChEBI" id="CHEBI:15378"/>
        <dbReference type="ChEBI" id="CHEBI:30616"/>
        <dbReference type="ChEBI" id="CHEBI:36208"/>
        <dbReference type="ChEBI" id="CHEBI:145989"/>
        <dbReference type="ChEBI" id="CHEBI:456216"/>
        <dbReference type="EC" id="2.7.1.71"/>
    </reaction>
</comment>
<keyword evidence="7" id="KW-0460">Magnesium</keyword>
<evidence type="ECO:0000313" key="9">
    <source>
        <dbReference type="Proteomes" id="UP000600171"/>
    </source>
</evidence>
<organism evidence="8 9">
    <name type="scientific">Rothia aerolata</name>
    <dbReference type="NCBI Taxonomy" id="1812262"/>
    <lineage>
        <taxon>Bacteria</taxon>
        <taxon>Bacillati</taxon>
        <taxon>Actinomycetota</taxon>
        <taxon>Actinomycetes</taxon>
        <taxon>Micrococcales</taxon>
        <taxon>Micrococcaceae</taxon>
        <taxon>Rothia</taxon>
    </lineage>
</organism>
<dbReference type="InterPro" id="IPR000623">
    <property type="entry name" value="Shikimate_kinase/TSH1"/>
</dbReference>